<name>A0A177DMK5_ALTAL</name>
<organism evidence="1 2">
    <name type="scientific">Alternaria alternata</name>
    <name type="common">Alternaria rot fungus</name>
    <name type="synonym">Torula alternata</name>
    <dbReference type="NCBI Taxonomy" id="5599"/>
    <lineage>
        <taxon>Eukaryota</taxon>
        <taxon>Fungi</taxon>
        <taxon>Dikarya</taxon>
        <taxon>Ascomycota</taxon>
        <taxon>Pezizomycotina</taxon>
        <taxon>Dothideomycetes</taxon>
        <taxon>Pleosporomycetidae</taxon>
        <taxon>Pleosporales</taxon>
        <taxon>Pleosporineae</taxon>
        <taxon>Pleosporaceae</taxon>
        <taxon>Alternaria</taxon>
        <taxon>Alternaria sect. Alternaria</taxon>
        <taxon>Alternaria alternata complex</taxon>
    </lineage>
</organism>
<dbReference type="EMBL" id="KV441477">
    <property type="protein sequence ID" value="OAG21184.1"/>
    <property type="molecule type" value="Genomic_DNA"/>
</dbReference>
<dbReference type="RefSeq" id="XP_018386605.1">
    <property type="nucleotide sequence ID" value="XM_018533443.1"/>
</dbReference>
<keyword evidence="2" id="KW-1185">Reference proteome</keyword>
<proteinExistence type="predicted"/>
<dbReference type="Proteomes" id="UP000077248">
    <property type="component" value="Unassembled WGS sequence"/>
</dbReference>
<dbReference type="GeneID" id="29119037"/>
<evidence type="ECO:0000313" key="2">
    <source>
        <dbReference type="Proteomes" id="UP000077248"/>
    </source>
</evidence>
<dbReference type="VEuPathDB" id="FungiDB:CC77DRAFT_854755"/>
<dbReference type="AlphaFoldDB" id="A0A177DMK5"/>
<protein>
    <submittedName>
        <fullName evidence="1">Uncharacterized protein</fullName>
    </submittedName>
</protein>
<dbReference type="KEGG" id="aalt:CC77DRAFT_854755"/>
<evidence type="ECO:0000313" key="1">
    <source>
        <dbReference type="EMBL" id="OAG21184.1"/>
    </source>
</evidence>
<gene>
    <name evidence="1" type="ORF">CC77DRAFT_854755</name>
</gene>
<sequence>MSFRPTAGLGLSICVQSLDIEMTFYNEQVKLIQQSKHQGWLALSNFLPGIMGDPPRNPFKTSAAPFSRILPLYPRHNCTHRPRCFKAPSFHTLGYIVLASWIVRHPRSSHTILCLAADQWIPQNHTAIEIFAMRQPTR</sequence>
<accession>A0A177DMK5</accession>
<reference evidence="1 2" key="1">
    <citation type="submission" date="2016-05" db="EMBL/GenBank/DDBJ databases">
        <title>Comparative analysis of secretome profiles of manganese(II)-oxidizing ascomycete fungi.</title>
        <authorList>
            <consortium name="DOE Joint Genome Institute"/>
            <person name="Zeiner C.A."/>
            <person name="Purvine S.O."/>
            <person name="Zink E.M."/>
            <person name="Wu S."/>
            <person name="Pasa-Tolic L."/>
            <person name="Chaput D.L."/>
            <person name="Haridas S."/>
            <person name="Grigoriev I.V."/>
            <person name="Santelli C.M."/>
            <person name="Hansel C.M."/>
        </authorList>
    </citation>
    <scope>NUCLEOTIDE SEQUENCE [LARGE SCALE GENOMIC DNA]</scope>
    <source>
        <strain evidence="1 2">SRC1lrK2f</strain>
    </source>
</reference>